<name>A0AAV7XL65_9NEOP</name>
<evidence type="ECO:0000256" key="3">
    <source>
        <dbReference type="ARBA" id="ARBA00022448"/>
    </source>
</evidence>
<evidence type="ECO:0000256" key="8">
    <source>
        <dbReference type="ARBA" id="ARBA00022989"/>
    </source>
</evidence>
<evidence type="ECO:0000256" key="9">
    <source>
        <dbReference type="ARBA" id="ARBA00023065"/>
    </source>
</evidence>
<keyword evidence="5 12" id="KW-0812">Transmembrane</keyword>
<keyword evidence="7" id="KW-0630">Potassium</keyword>
<dbReference type="GO" id="GO:0016020">
    <property type="term" value="C:membrane"/>
    <property type="evidence" value="ECO:0007669"/>
    <property type="project" value="InterPro"/>
</dbReference>
<keyword evidence="11" id="KW-0407">Ion channel</keyword>
<dbReference type="AlphaFoldDB" id="A0AAV7XL65"/>
<dbReference type="Proteomes" id="UP001075354">
    <property type="component" value="Chromosome 7"/>
</dbReference>
<evidence type="ECO:0000256" key="5">
    <source>
        <dbReference type="ARBA" id="ARBA00022692"/>
    </source>
</evidence>
<comment type="subcellular location">
    <subcellularLocation>
        <location evidence="1">Endomembrane system</location>
        <topology evidence="1">Multi-pass membrane protein</topology>
    </subcellularLocation>
</comment>
<evidence type="ECO:0000256" key="1">
    <source>
        <dbReference type="ARBA" id="ARBA00004127"/>
    </source>
</evidence>
<evidence type="ECO:0000313" key="13">
    <source>
        <dbReference type="EMBL" id="KAJ1525632.1"/>
    </source>
</evidence>
<feature type="transmembrane region" description="Helical" evidence="12">
    <location>
        <begin position="105"/>
        <end position="126"/>
    </location>
</feature>
<feature type="transmembrane region" description="Helical" evidence="12">
    <location>
        <begin position="12"/>
        <end position="29"/>
    </location>
</feature>
<gene>
    <name evidence="13" type="ORF">ONE63_008850</name>
</gene>
<keyword evidence="10 12" id="KW-0472">Membrane</keyword>
<keyword evidence="3" id="KW-0813">Transport</keyword>
<feature type="transmembrane region" description="Helical" evidence="12">
    <location>
        <begin position="50"/>
        <end position="69"/>
    </location>
</feature>
<evidence type="ECO:0000313" key="14">
    <source>
        <dbReference type="Proteomes" id="UP001075354"/>
    </source>
</evidence>
<dbReference type="Pfam" id="PF05197">
    <property type="entry name" value="TRIC"/>
    <property type="match status" value="1"/>
</dbReference>
<evidence type="ECO:0000256" key="12">
    <source>
        <dbReference type="SAM" id="Phobius"/>
    </source>
</evidence>
<organism evidence="13 14">
    <name type="scientific">Megalurothrips usitatus</name>
    <name type="common">bean blossom thrips</name>
    <dbReference type="NCBI Taxonomy" id="439358"/>
    <lineage>
        <taxon>Eukaryota</taxon>
        <taxon>Metazoa</taxon>
        <taxon>Ecdysozoa</taxon>
        <taxon>Arthropoda</taxon>
        <taxon>Hexapoda</taxon>
        <taxon>Insecta</taxon>
        <taxon>Pterygota</taxon>
        <taxon>Neoptera</taxon>
        <taxon>Paraneoptera</taxon>
        <taxon>Thysanoptera</taxon>
        <taxon>Terebrantia</taxon>
        <taxon>Thripoidea</taxon>
        <taxon>Thripidae</taxon>
        <taxon>Megalurothrips</taxon>
    </lineage>
</organism>
<dbReference type="GO" id="GO:0042802">
    <property type="term" value="F:identical protein binding"/>
    <property type="evidence" value="ECO:0007669"/>
    <property type="project" value="InterPro"/>
</dbReference>
<keyword evidence="8 12" id="KW-1133">Transmembrane helix</keyword>
<evidence type="ECO:0000256" key="2">
    <source>
        <dbReference type="ARBA" id="ARBA00005766"/>
    </source>
</evidence>
<keyword evidence="6" id="KW-0631">Potassium channel</keyword>
<comment type="caution">
    <text evidence="13">The sequence shown here is derived from an EMBL/GenBank/DDBJ whole genome shotgun (WGS) entry which is preliminary data.</text>
</comment>
<protein>
    <submittedName>
        <fullName evidence="13">Uncharacterized protein</fullName>
    </submittedName>
</protein>
<evidence type="ECO:0000256" key="10">
    <source>
        <dbReference type="ARBA" id="ARBA00023136"/>
    </source>
</evidence>
<evidence type="ECO:0000256" key="4">
    <source>
        <dbReference type="ARBA" id="ARBA00022538"/>
    </source>
</evidence>
<feature type="transmembrane region" description="Helical" evidence="12">
    <location>
        <begin position="75"/>
        <end position="93"/>
    </location>
</feature>
<dbReference type="InterPro" id="IPR007866">
    <property type="entry name" value="TRIC_channel"/>
</dbReference>
<dbReference type="GO" id="GO:0012505">
    <property type="term" value="C:endomembrane system"/>
    <property type="evidence" value="ECO:0007669"/>
    <property type="project" value="UniProtKB-SubCell"/>
</dbReference>
<accession>A0AAV7XL65</accession>
<comment type="similarity">
    <text evidence="2">Belongs to the TMEM38 family.</text>
</comment>
<keyword evidence="4" id="KW-0633">Potassium transport</keyword>
<reference evidence="13" key="1">
    <citation type="submission" date="2022-12" db="EMBL/GenBank/DDBJ databases">
        <title>Chromosome-level genome assembly of the bean flower thrips Megalurothrips usitatus.</title>
        <authorList>
            <person name="Ma L."/>
            <person name="Liu Q."/>
            <person name="Li H."/>
            <person name="Cai W."/>
        </authorList>
    </citation>
    <scope>NUCLEOTIDE SEQUENCE</scope>
    <source>
        <strain evidence="13">Cailab_2022a</strain>
    </source>
</reference>
<dbReference type="EMBL" id="JAPTSV010000007">
    <property type="protein sequence ID" value="KAJ1525632.1"/>
    <property type="molecule type" value="Genomic_DNA"/>
</dbReference>
<proteinExistence type="inferred from homology"/>
<keyword evidence="14" id="KW-1185">Reference proteome</keyword>
<keyword evidence="9" id="KW-0406">Ion transport</keyword>
<dbReference type="GO" id="GO:0005267">
    <property type="term" value="F:potassium channel activity"/>
    <property type="evidence" value="ECO:0007669"/>
    <property type="project" value="UniProtKB-KW"/>
</dbReference>
<sequence length="222" mass="22845">MAVSLGQALDTLGEFSWLLLAIVALHAAVQVRKYQDTFPTSGPQHVARGLLATVWFGMGSALAQTVLLAEPAEAVMLPVAVCVAAYLAVSYCPNDVLYKLSQSPAVNAVLIVGLEICRALCVGVGVSGALKVYSGNNAVAAMVGALRGAWGWLLGRPGAKVILGQPVGETSWPAPPVSAPASAVAAVLLVLAGSRSDAEMIIGGLIAVLVAWRSYEILHSAF</sequence>
<evidence type="ECO:0000256" key="6">
    <source>
        <dbReference type="ARBA" id="ARBA00022826"/>
    </source>
</evidence>
<evidence type="ECO:0000256" key="11">
    <source>
        <dbReference type="ARBA" id="ARBA00023303"/>
    </source>
</evidence>
<evidence type="ECO:0000256" key="7">
    <source>
        <dbReference type="ARBA" id="ARBA00022958"/>
    </source>
</evidence>